<accession>A0ABV5GBA0</accession>
<keyword evidence="2" id="KW-1185">Reference proteome</keyword>
<evidence type="ECO:0000313" key="1">
    <source>
        <dbReference type="EMBL" id="MFB9088396.1"/>
    </source>
</evidence>
<comment type="caution">
    <text evidence="1">The sequence shown here is derived from an EMBL/GenBank/DDBJ whole genome shotgun (WGS) entry which is preliminary data.</text>
</comment>
<gene>
    <name evidence="1" type="ORF">ACFFUU_02155</name>
</gene>
<name>A0ABV5GBA0_9FLAO</name>
<sequence length="270" mass="30043">MKEELSKIPDNYSEAKIILLFSGQAVKGSKGIKAKFLSNALRPFQELVKTQTALVRFGHVGKRGKTKHSVNSELYLTALPTGSFGVELSQIETSDMFAEQDVAEAIGNVVELINAATISNDAFEEIIEKTPVRNLNNLKAFLKEIDEEHSMLKIETGSTSIEISEEKIHQGFERVNAASNEDSEVFINGVLRGILLDSGKFEITDENGYKISGFISPDLSEETVIDYNLNFLNKQCTIHLKKSDTHFISGKERIAHELVEISEPQIKLKL</sequence>
<protein>
    <submittedName>
        <fullName evidence="1">Uncharacterized protein</fullName>
    </submittedName>
</protein>
<proteinExistence type="predicted"/>
<dbReference type="Proteomes" id="UP001589576">
    <property type="component" value="Unassembled WGS sequence"/>
</dbReference>
<dbReference type="EMBL" id="JBHMFB010000003">
    <property type="protein sequence ID" value="MFB9088396.1"/>
    <property type="molecule type" value="Genomic_DNA"/>
</dbReference>
<organism evidence="1 2">
    <name type="scientific">Flavobacterium paronense</name>
    <dbReference type="NCBI Taxonomy" id="1392775"/>
    <lineage>
        <taxon>Bacteria</taxon>
        <taxon>Pseudomonadati</taxon>
        <taxon>Bacteroidota</taxon>
        <taxon>Flavobacteriia</taxon>
        <taxon>Flavobacteriales</taxon>
        <taxon>Flavobacteriaceae</taxon>
        <taxon>Flavobacterium</taxon>
    </lineage>
</organism>
<reference evidence="1 2" key="1">
    <citation type="submission" date="2024-09" db="EMBL/GenBank/DDBJ databases">
        <authorList>
            <person name="Sun Q."/>
            <person name="Mori K."/>
        </authorList>
    </citation>
    <scope>NUCLEOTIDE SEQUENCE [LARGE SCALE GENOMIC DNA]</scope>
    <source>
        <strain evidence="1 2">CECT 8460</strain>
    </source>
</reference>
<dbReference type="RefSeq" id="WP_290284990.1">
    <property type="nucleotide sequence ID" value="NZ_JAUFQN010000019.1"/>
</dbReference>
<evidence type="ECO:0000313" key="2">
    <source>
        <dbReference type="Proteomes" id="UP001589576"/>
    </source>
</evidence>